<dbReference type="Gene3D" id="3.40.50.150">
    <property type="entry name" value="Vaccinia Virus protein VP39"/>
    <property type="match status" value="1"/>
</dbReference>
<dbReference type="RefSeq" id="WP_110390872.1">
    <property type="nucleotide sequence ID" value="NZ_QJKI01000010.1"/>
</dbReference>
<gene>
    <name evidence="3" type="ORF">DFR34_11073</name>
</gene>
<dbReference type="AlphaFoldDB" id="A0A318KLU2"/>
<keyword evidence="1 3" id="KW-0808">Transferase</keyword>
<dbReference type="SUPFAM" id="SSF53335">
    <property type="entry name" value="S-adenosyl-L-methionine-dependent methyltransferases"/>
    <property type="match status" value="1"/>
</dbReference>
<dbReference type="CDD" id="cd02440">
    <property type="entry name" value="AdoMet_MTases"/>
    <property type="match status" value="1"/>
</dbReference>
<evidence type="ECO:0000313" key="4">
    <source>
        <dbReference type="Proteomes" id="UP000247555"/>
    </source>
</evidence>
<comment type="caution">
    <text evidence="3">The sequence shown here is derived from an EMBL/GenBank/DDBJ whole genome shotgun (WGS) entry which is preliminary data.</text>
</comment>
<keyword evidence="3" id="KW-0489">Methyltransferase</keyword>
<accession>A0A318KLU2</accession>
<feature type="domain" description="Polyketide synthase-like methyltransferase" evidence="2">
    <location>
        <begin position="3"/>
        <end position="251"/>
    </location>
</feature>
<proteinExistence type="predicted"/>
<dbReference type="SMART" id="SM00828">
    <property type="entry name" value="PKS_MT"/>
    <property type="match status" value="1"/>
</dbReference>
<dbReference type="PANTHER" id="PTHR43591">
    <property type="entry name" value="METHYLTRANSFERASE"/>
    <property type="match status" value="1"/>
</dbReference>
<evidence type="ECO:0000256" key="1">
    <source>
        <dbReference type="ARBA" id="ARBA00022679"/>
    </source>
</evidence>
<evidence type="ECO:0000313" key="3">
    <source>
        <dbReference type="EMBL" id="PXX78751.1"/>
    </source>
</evidence>
<dbReference type="GO" id="GO:0008757">
    <property type="term" value="F:S-adenosylmethionine-dependent methyltransferase activity"/>
    <property type="evidence" value="ECO:0007669"/>
    <property type="project" value="InterPro"/>
</dbReference>
<reference evidence="3 4" key="1">
    <citation type="submission" date="2018-05" db="EMBL/GenBank/DDBJ databases">
        <title>Genomic Encyclopedia of Type Strains, Phase IV (KMG-IV): sequencing the most valuable type-strain genomes for metagenomic binning, comparative biology and taxonomic classification.</title>
        <authorList>
            <person name="Goeker M."/>
        </authorList>
    </citation>
    <scope>NUCLEOTIDE SEQUENCE [LARGE SCALE GENOMIC DNA]</scope>
    <source>
        <strain evidence="3 4">DSM 29661</strain>
    </source>
</reference>
<keyword evidence="4" id="KW-1185">Reference proteome</keyword>
<dbReference type="Pfam" id="PF08241">
    <property type="entry name" value="Methyltransf_11"/>
    <property type="match status" value="1"/>
</dbReference>
<dbReference type="OrthoDB" id="529208at2"/>
<organism evidence="3 4">
    <name type="scientific">Rivihabitans pingtungensis</name>
    <dbReference type="NCBI Taxonomy" id="1054498"/>
    <lineage>
        <taxon>Bacteria</taxon>
        <taxon>Pseudomonadati</taxon>
        <taxon>Pseudomonadota</taxon>
        <taxon>Betaproteobacteria</taxon>
        <taxon>Neisseriales</taxon>
        <taxon>Aquaspirillaceae</taxon>
        <taxon>Rivihabitans</taxon>
    </lineage>
</organism>
<sequence>MSSTYIHGFSASEQARLLAQADALASVVFGGLDLADVRTLLEVGCGVGAQTRQLLMRWPHMQIHAIDQSPSHLAAAAEHLRAARADGQVRLTRARAERLPLAAAQFDAALTIWVLEHVPEPAQILAEMVRVLKPGGRVILTEVDNSTFRFFPHNPLIEDWWAQFNAVQRQSGADPFIGQQLAALAQAAGLTEICVTPLPIVSSRQTPQRRLGLLRYTRDLLLSGADSLKRAGRVSEADEQALLAEFAALEARPEVDFQYLAVRLCARKP</sequence>
<name>A0A318KLU2_9NEIS</name>
<dbReference type="InterPro" id="IPR029063">
    <property type="entry name" value="SAM-dependent_MTases_sf"/>
</dbReference>
<evidence type="ECO:0000259" key="2">
    <source>
        <dbReference type="SMART" id="SM00828"/>
    </source>
</evidence>
<dbReference type="PANTHER" id="PTHR43591:SF24">
    <property type="entry name" value="2-METHOXY-6-POLYPRENYL-1,4-BENZOQUINOL METHYLASE, MITOCHONDRIAL"/>
    <property type="match status" value="1"/>
</dbReference>
<protein>
    <submittedName>
        <fullName evidence="3">Methyltransferase family protein</fullName>
    </submittedName>
</protein>
<dbReference type="EMBL" id="QJKI01000010">
    <property type="protein sequence ID" value="PXX78751.1"/>
    <property type="molecule type" value="Genomic_DNA"/>
</dbReference>
<dbReference type="InterPro" id="IPR020803">
    <property type="entry name" value="MeTfrase_dom"/>
</dbReference>
<dbReference type="GO" id="GO:0032259">
    <property type="term" value="P:methylation"/>
    <property type="evidence" value="ECO:0007669"/>
    <property type="project" value="UniProtKB-KW"/>
</dbReference>
<dbReference type="InterPro" id="IPR013216">
    <property type="entry name" value="Methyltransf_11"/>
</dbReference>
<dbReference type="Proteomes" id="UP000247555">
    <property type="component" value="Unassembled WGS sequence"/>
</dbReference>